<evidence type="ECO:0000313" key="8">
    <source>
        <dbReference type="Proteomes" id="UP001165308"/>
    </source>
</evidence>
<comment type="caution">
    <text evidence="7">The sequence shown here is derived from an EMBL/GenBank/DDBJ whole genome shotgun (WGS) entry which is preliminary data.</text>
</comment>
<evidence type="ECO:0000313" key="7">
    <source>
        <dbReference type="EMBL" id="MCL7928735.1"/>
    </source>
</evidence>
<dbReference type="Gene3D" id="2.60.40.420">
    <property type="entry name" value="Cupredoxins - blue copper proteins"/>
    <property type="match status" value="1"/>
</dbReference>
<dbReference type="PANTHER" id="PTHR38439">
    <property type="entry name" value="AURACYANIN-B"/>
    <property type="match status" value="1"/>
</dbReference>
<gene>
    <name evidence="7" type="primary">azu</name>
    <name evidence="7" type="ORF">M8006_01860</name>
</gene>
<feature type="domain" description="Blue (type 1) copper" evidence="6">
    <location>
        <begin position="21"/>
        <end position="147"/>
    </location>
</feature>
<keyword evidence="3 5" id="KW-0249">Electron transport</keyword>
<feature type="chain" id="PRO_5045009817" description="Azurin" evidence="5">
    <location>
        <begin position="21"/>
        <end position="149"/>
    </location>
</feature>
<dbReference type="Proteomes" id="UP001165308">
    <property type="component" value="Unassembled WGS sequence"/>
</dbReference>
<keyword evidence="8" id="KW-1185">Reference proteome</keyword>
<keyword evidence="5" id="KW-0732">Signal</keyword>
<evidence type="ECO:0000259" key="6">
    <source>
        <dbReference type="Pfam" id="PF00127"/>
    </source>
</evidence>
<comment type="function">
    <text evidence="5">Transfers electrons from cytochrome c551 to cytochrome oxidase.</text>
</comment>
<feature type="signal peptide" evidence="5">
    <location>
        <begin position="1"/>
        <end position="20"/>
    </location>
</feature>
<keyword evidence="4 5" id="KW-0186">Copper</keyword>
<evidence type="ECO:0000256" key="3">
    <source>
        <dbReference type="ARBA" id="ARBA00022982"/>
    </source>
</evidence>
<evidence type="ECO:0000256" key="2">
    <source>
        <dbReference type="ARBA" id="ARBA00022723"/>
    </source>
</evidence>
<evidence type="ECO:0000256" key="1">
    <source>
        <dbReference type="ARBA" id="ARBA00022448"/>
    </source>
</evidence>
<dbReference type="SUPFAM" id="SSF49503">
    <property type="entry name" value="Cupredoxins"/>
    <property type="match status" value="1"/>
</dbReference>
<keyword evidence="2 5" id="KW-0479">Metal-binding</keyword>
<evidence type="ECO:0000256" key="5">
    <source>
        <dbReference type="RuleBase" id="RU363017"/>
    </source>
</evidence>
<sequence>MPFKFAAAILLSFASLPALAAECEVDVAATDKMTFDTDAIEISKSCETFTVNLQHIGSMGISSMGHNWVLTKESDVSGITTAGIAAGLDNDYLPTEDDRIIAHTDLIGGGESSSTTFDVADLEEGKDYTFFCSFPGHSTAMRGSVTLVE</sequence>
<protein>
    <recommendedName>
        <fullName evidence="5">Azurin</fullName>
    </recommendedName>
</protein>
<reference evidence="7" key="1">
    <citation type="submission" date="2022-05" db="EMBL/GenBank/DDBJ databases">
        <title>Halomonas geminus sp. nov. and Halomonas llamarensis sp. nov. isolated from high-altitude salars of the Atacama Desert.</title>
        <authorList>
            <person name="Hintersatz C."/>
            <person name="Rojas L.A."/>
            <person name="Wei T.-S."/>
            <person name="Kutschke S."/>
            <person name="Lehmann F."/>
            <person name="Jain R."/>
            <person name="Pollmann K."/>
        </authorList>
    </citation>
    <scope>NUCLEOTIDE SEQUENCE</scope>
    <source>
        <strain evidence="7">ATCHA</strain>
    </source>
</reference>
<organism evidence="7 8">
    <name type="scientific">Halomonas llamarensis</name>
    <dbReference type="NCBI Taxonomy" id="2945104"/>
    <lineage>
        <taxon>Bacteria</taxon>
        <taxon>Pseudomonadati</taxon>
        <taxon>Pseudomonadota</taxon>
        <taxon>Gammaproteobacteria</taxon>
        <taxon>Oceanospirillales</taxon>
        <taxon>Halomonadaceae</taxon>
        <taxon>Halomonas</taxon>
    </lineage>
</organism>
<dbReference type="PANTHER" id="PTHR38439:SF2">
    <property type="entry name" value="OUTER MEMBRANE PROTEIN H.8"/>
    <property type="match status" value="1"/>
</dbReference>
<dbReference type="CDD" id="cd13922">
    <property type="entry name" value="Azurin"/>
    <property type="match status" value="1"/>
</dbReference>
<name>A0ABT0SLQ7_9GAMM</name>
<dbReference type="InterPro" id="IPR028871">
    <property type="entry name" value="BlueCu_1_BS"/>
</dbReference>
<dbReference type="InterPro" id="IPR008972">
    <property type="entry name" value="Cupredoxin"/>
</dbReference>
<dbReference type="EMBL" id="JAMJPJ010000001">
    <property type="protein sequence ID" value="MCL7928735.1"/>
    <property type="molecule type" value="Genomic_DNA"/>
</dbReference>
<dbReference type="InterPro" id="IPR050845">
    <property type="entry name" value="Cu-binding_ET"/>
</dbReference>
<dbReference type="InterPro" id="IPR014068">
    <property type="entry name" value="Azurin"/>
</dbReference>
<dbReference type="Pfam" id="PF00127">
    <property type="entry name" value="Copper-bind"/>
    <property type="match status" value="1"/>
</dbReference>
<evidence type="ECO:0000256" key="4">
    <source>
        <dbReference type="ARBA" id="ARBA00023008"/>
    </source>
</evidence>
<dbReference type="InterPro" id="IPR000923">
    <property type="entry name" value="BlueCu_1"/>
</dbReference>
<dbReference type="RefSeq" id="WP_250079449.1">
    <property type="nucleotide sequence ID" value="NZ_JAMJPJ010000001.1"/>
</dbReference>
<accession>A0ABT0SLQ7</accession>
<proteinExistence type="predicted"/>
<keyword evidence="1 5" id="KW-0813">Transport</keyword>
<dbReference type="NCBIfam" id="TIGR02695">
    <property type="entry name" value="azurin"/>
    <property type="match status" value="1"/>
</dbReference>
<comment type="subcellular location">
    <subcellularLocation>
        <location evidence="5">Periplasm</location>
    </subcellularLocation>
</comment>
<keyword evidence="5" id="KW-0574">Periplasm</keyword>
<dbReference type="PROSITE" id="PS00196">
    <property type="entry name" value="COPPER_BLUE"/>
    <property type="match status" value="1"/>
</dbReference>